<gene>
    <name evidence="2" type="ORF">BCV53_19455</name>
</gene>
<geneLocation type="plasmid" evidence="2 3">
    <name>pNCI001</name>
</geneLocation>
<dbReference type="Proteomes" id="UP000093052">
    <property type="component" value="Plasmid pNCI001"/>
</dbReference>
<dbReference type="EMBL" id="CP016623">
    <property type="protein sequence ID" value="ANZ32275.1"/>
    <property type="molecule type" value="Genomic_DNA"/>
</dbReference>
<proteinExistence type="predicted"/>
<accession>A0AAN0YSY4</accession>
<keyword evidence="3" id="KW-1185">Reference proteome</keyword>
<feature type="region of interest" description="Disordered" evidence="1">
    <location>
        <begin position="1"/>
        <end position="20"/>
    </location>
</feature>
<dbReference type="AlphaFoldDB" id="A0AAN0YSY4"/>
<evidence type="ECO:0000313" key="2">
    <source>
        <dbReference type="EMBL" id="ANZ32275.1"/>
    </source>
</evidence>
<evidence type="ECO:0000256" key="1">
    <source>
        <dbReference type="SAM" id="MobiDB-lite"/>
    </source>
</evidence>
<protein>
    <submittedName>
        <fullName evidence="2">Uncharacterized protein</fullName>
    </submittedName>
</protein>
<feature type="compositionally biased region" description="Polar residues" evidence="1">
    <location>
        <begin position="8"/>
        <end position="18"/>
    </location>
</feature>
<organism evidence="2 3">
    <name type="scientific">Parageobacillus thermoglucosidasius</name>
    <name type="common">Geobacillus thermoglucosidasius</name>
    <dbReference type="NCBI Taxonomy" id="1426"/>
    <lineage>
        <taxon>Bacteria</taxon>
        <taxon>Bacillati</taxon>
        <taxon>Bacillota</taxon>
        <taxon>Bacilli</taxon>
        <taxon>Bacillales</taxon>
        <taxon>Anoxybacillaceae</taxon>
        <taxon>Parageobacillus</taxon>
    </lineage>
</organism>
<name>A0AAN0YSY4_PARTM</name>
<keyword evidence="2" id="KW-0614">Plasmid</keyword>
<reference evidence="3" key="1">
    <citation type="journal article" date="2016" name="Genome Announc.">
        <title>Complete Genome Sequence of Geobacillus thermoglucosidasius NCIMB 11955, the Progenitor of a Bioethanol Production Strain.</title>
        <authorList>
            <person name="Sheng L."/>
            <person name="Zhang Y."/>
            <person name="Minton N.P."/>
        </authorList>
    </citation>
    <scope>NUCLEOTIDE SEQUENCE [LARGE SCALE GENOMIC DNA]</scope>
    <source>
        <strain evidence="3">NCIMB 11955</strain>
    </source>
</reference>
<sequence length="103" mass="11476">MIAGPFRPQQNRAVSLNGRQEKGKYVDMKRSQTHYHENGDGSPFLIHGSGPGGFAWDDWRLGQASGNPPHSTGQMRASVVRHSLCRNAKSNHFIAIHQWNPSN</sequence>
<evidence type="ECO:0000313" key="3">
    <source>
        <dbReference type="Proteomes" id="UP000093052"/>
    </source>
</evidence>